<sequence>MKKICAYVQQDDLFIGSLTVEEHLWFMAKLRMGRKYSKRDMKKRVNEVMNDLGLKNSANTIIGTRTRKGLSGGEKKRLAFASEILTSPPILICDEPTSGLDAYLAYQVICVLKELARNKGMTILLTVHQPSSQVFQLFDSVYIMCQGRVAFCGPPSEAEEMWASVGLPVPLNFNPCDHYLATLSSNEDNSKDSIRQKDQIRMICSAFEKSDQGKNLMKEATMRDSEDESDSSSEDWRRRYDTFQENKFNATFLQQISVLTWRATKTVIREPTLLKVQLFQSIIIAVLTGLIYTNNQSVDQKNIMNINGALYQMVTNMAFMFQFSVVHHFCLEINTFYRESGSGLYRVSAYFIAKNIAEMPSYALSAIIFTSILYWMSGLAAALDAFAIYVLVGFLIQNIAISIGYFFSCAFGTINLAVAVMPIFVVPMMAFGGFFINQDSLPIFFVPLKYLSYFGYAYEVVAINQWTRVEEISGCLSANCPRNGTDVLEKMSFSESHFLMDIVIMIAMIFAFRLFAFIALMARAKSRN</sequence>
<dbReference type="InterPro" id="IPR027417">
    <property type="entry name" value="P-loop_NTPase"/>
</dbReference>
<feature type="transmembrane region" description="Helical" evidence="8">
    <location>
        <begin position="498"/>
        <end position="522"/>
    </location>
</feature>
<name>A0A8S1EJN6_9PELO</name>
<dbReference type="InterPro" id="IPR003439">
    <property type="entry name" value="ABC_transporter-like_ATP-bd"/>
</dbReference>
<dbReference type="Pfam" id="PF01061">
    <property type="entry name" value="ABC2_membrane"/>
    <property type="match status" value="1"/>
</dbReference>
<dbReference type="Gene3D" id="3.40.50.300">
    <property type="entry name" value="P-loop containing nucleotide triphosphate hydrolases"/>
    <property type="match status" value="1"/>
</dbReference>
<accession>A0A8S1EJN6</accession>
<dbReference type="GO" id="GO:0005886">
    <property type="term" value="C:plasma membrane"/>
    <property type="evidence" value="ECO:0007669"/>
    <property type="project" value="TreeGrafter"/>
</dbReference>
<evidence type="ECO:0008006" key="14">
    <source>
        <dbReference type="Google" id="ProtNLM"/>
    </source>
</evidence>
<dbReference type="InterPro" id="IPR013525">
    <property type="entry name" value="ABC2_TM"/>
</dbReference>
<evidence type="ECO:0000256" key="4">
    <source>
        <dbReference type="ARBA" id="ARBA00022692"/>
    </source>
</evidence>
<dbReference type="GO" id="GO:0005524">
    <property type="term" value="F:ATP binding"/>
    <property type="evidence" value="ECO:0007669"/>
    <property type="project" value="InterPro"/>
</dbReference>
<evidence type="ECO:0000256" key="7">
    <source>
        <dbReference type="SAM" id="MobiDB-lite"/>
    </source>
</evidence>
<dbReference type="GO" id="GO:0140359">
    <property type="term" value="F:ABC-type transporter activity"/>
    <property type="evidence" value="ECO:0007669"/>
    <property type="project" value="InterPro"/>
</dbReference>
<gene>
    <name evidence="12" type="ORF">CBOVIS_LOCUS4082</name>
</gene>
<evidence type="ECO:0000313" key="13">
    <source>
        <dbReference type="Proteomes" id="UP000494206"/>
    </source>
</evidence>
<feature type="transmembrane region" description="Helical" evidence="8">
    <location>
        <begin position="272"/>
        <end position="293"/>
    </location>
</feature>
<dbReference type="Pfam" id="PF00005">
    <property type="entry name" value="ABC_tran"/>
    <property type="match status" value="1"/>
</dbReference>
<evidence type="ECO:0000259" key="11">
    <source>
        <dbReference type="Pfam" id="PF19055"/>
    </source>
</evidence>
<dbReference type="InterPro" id="IPR050352">
    <property type="entry name" value="ABCG_transporters"/>
</dbReference>
<dbReference type="PANTHER" id="PTHR48041">
    <property type="entry name" value="ABC TRANSPORTER G FAMILY MEMBER 28"/>
    <property type="match status" value="1"/>
</dbReference>
<evidence type="ECO:0000256" key="6">
    <source>
        <dbReference type="ARBA" id="ARBA00023136"/>
    </source>
</evidence>
<keyword evidence="13" id="KW-1185">Reference proteome</keyword>
<evidence type="ECO:0000256" key="5">
    <source>
        <dbReference type="ARBA" id="ARBA00022989"/>
    </source>
</evidence>
<feature type="region of interest" description="Disordered" evidence="7">
    <location>
        <begin position="215"/>
        <end position="235"/>
    </location>
</feature>
<protein>
    <recommendedName>
        <fullName evidence="14">ABC transporter domain-containing protein</fullName>
    </recommendedName>
</protein>
<organism evidence="12 13">
    <name type="scientific">Caenorhabditis bovis</name>
    <dbReference type="NCBI Taxonomy" id="2654633"/>
    <lineage>
        <taxon>Eukaryota</taxon>
        <taxon>Metazoa</taxon>
        <taxon>Ecdysozoa</taxon>
        <taxon>Nematoda</taxon>
        <taxon>Chromadorea</taxon>
        <taxon>Rhabditida</taxon>
        <taxon>Rhabditina</taxon>
        <taxon>Rhabditomorpha</taxon>
        <taxon>Rhabditoidea</taxon>
        <taxon>Rhabditidae</taxon>
        <taxon>Peloderinae</taxon>
        <taxon>Caenorhabditis</taxon>
    </lineage>
</organism>
<dbReference type="Proteomes" id="UP000494206">
    <property type="component" value="Unassembled WGS sequence"/>
</dbReference>
<dbReference type="AlphaFoldDB" id="A0A8S1EJN6"/>
<dbReference type="OrthoDB" id="66620at2759"/>
<feature type="compositionally biased region" description="Basic and acidic residues" evidence="7">
    <location>
        <begin position="215"/>
        <end position="224"/>
    </location>
</feature>
<feature type="domain" description="ABC transporter family G" evidence="11">
    <location>
        <begin position="128"/>
        <end position="245"/>
    </location>
</feature>
<evidence type="ECO:0000313" key="12">
    <source>
        <dbReference type="EMBL" id="CAB3401321.1"/>
    </source>
</evidence>
<feature type="transmembrane region" description="Helical" evidence="8">
    <location>
        <begin position="362"/>
        <end position="380"/>
    </location>
</feature>
<feature type="transmembrane region" description="Helical" evidence="8">
    <location>
        <begin position="313"/>
        <end position="331"/>
    </location>
</feature>
<feature type="domain" description="ABC-2 type transporter transmembrane" evidence="10">
    <location>
        <begin position="254"/>
        <end position="465"/>
    </location>
</feature>
<comment type="similarity">
    <text evidence="2">Belongs to the ABC transporter superfamily. ABCG family. Eye pigment precursor importer (TC 3.A.1.204) subfamily.</text>
</comment>
<dbReference type="InterPro" id="IPR017871">
    <property type="entry name" value="ABC_transporter-like_CS"/>
</dbReference>
<evidence type="ECO:0000256" key="1">
    <source>
        <dbReference type="ARBA" id="ARBA00004141"/>
    </source>
</evidence>
<dbReference type="InterPro" id="IPR043926">
    <property type="entry name" value="ABCG_dom"/>
</dbReference>
<keyword evidence="6 8" id="KW-0472">Membrane</keyword>
<evidence type="ECO:0000256" key="3">
    <source>
        <dbReference type="ARBA" id="ARBA00022448"/>
    </source>
</evidence>
<dbReference type="PROSITE" id="PS00211">
    <property type="entry name" value="ABC_TRANSPORTER_1"/>
    <property type="match status" value="1"/>
</dbReference>
<comment type="caution">
    <text evidence="12">The sequence shown here is derived from an EMBL/GenBank/DDBJ whole genome shotgun (WGS) entry which is preliminary data.</text>
</comment>
<dbReference type="Pfam" id="PF19055">
    <property type="entry name" value="ABC2_membrane_7"/>
    <property type="match status" value="1"/>
</dbReference>
<feature type="transmembrane region" description="Helical" evidence="8">
    <location>
        <begin position="386"/>
        <end position="407"/>
    </location>
</feature>
<proteinExistence type="inferred from homology"/>
<comment type="subcellular location">
    <subcellularLocation>
        <location evidence="1">Membrane</location>
        <topology evidence="1">Multi-pass membrane protein</topology>
    </subcellularLocation>
</comment>
<keyword evidence="4 8" id="KW-0812">Transmembrane</keyword>
<keyword evidence="5 8" id="KW-1133">Transmembrane helix</keyword>
<dbReference type="SUPFAM" id="SSF52540">
    <property type="entry name" value="P-loop containing nucleoside triphosphate hydrolases"/>
    <property type="match status" value="1"/>
</dbReference>
<feature type="domain" description="ABC transporter" evidence="9">
    <location>
        <begin position="3"/>
        <end position="98"/>
    </location>
</feature>
<dbReference type="PANTHER" id="PTHR48041:SF139">
    <property type="entry name" value="PROTEIN SCARLET"/>
    <property type="match status" value="1"/>
</dbReference>
<dbReference type="GO" id="GO:0016887">
    <property type="term" value="F:ATP hydrolysis activity"/>
    <property type="evidence" value="ECO:0007669"/>
    <property type="project" value="InterPro"/>
</dbReference>
<evidence type="ECO:0000256" key="2">
    <source>
        <dbReference type="ARBA" id="ARBA00005814"/>
    </source>
</evidence>
<evidence type="ECO:0000259" key="10">
    <source>
        <dbReference type="Pfam" id="PF01061"/>
    </source>
</evidence>
<evidence type="ECO:0000256" key="8">
    <source>
        <dbReference type="SAM" id="Phobius"/>
    </source>
</evidence>
<evidence type="ECO:0000259" key="9">
    <source>
        <dbReference type="Pfam" id="PF00005"/>
    </source>
</evidence>
<reference evidence="12 13" key="1">
    <citation type="submission" date="2020-04" db="EMBL/GenBank/DDBJ databases">
        <authorList>
            <person name="Laetsch R D."/>
            <person name="Stevens L."/>
            <person name="Kumar S."/>
            <person name="Blaxter L. M."/>
        </authorList>
    </citation>
    <scope>NUCLEOTIDE SEQUENCE [LARGE SCALE GENOMIC DNA]</scope>
</reference>
<keyword evidence="3" id="KW-0813">Transport</keyword>
<dbReference type="EMBL" id="CADEPM010000003">
    <property type="protein sequence ID" value="CAB3401321.1"/>
    <property type="molecule type" value="Genomic_DNA"/>
</dbReference>
<feature type="transmembrane region" description="Helical" evidence="8">
    <location>
        <begin position="414"/>
        <end position="436"/>
    </location>
</feature>